<dbReference type="PROSITE" id="PS51257">
    <property type="entry name" value="PROKAR_LIPOPROTEIN"/>
    <property type="match status" value="1"/>
</dbReference>
<keyword evidence="1" id="KW-0732">Signal</keyword>
<evidence type="ECO:0008006" key="4">
    <source>
        <dbReference type="Google" id="ProtNLM"/>
    </source>
</evidence>
<dbReference type="OrthoDB" id="6078026at2"/>
<keyword evidence="3" id="KW-1185">Reference proteome</keyword>
<dbReference type="EMBL" id="FRBL01000003">
    <property type="protein sequence ID" value="SHL43336.1"/>
    <property type="molecule type" value="Genomic_DNA"/>
</dbReference>
<dbReference type="STRING" id="1419482.SAMN05444266_103324"/>
<organism evidence="2 3">
    <name type="scientific">Chitinophaga jiangningensis</name>
    <dbReference type="NCBI Taxonomy" id="1419482"/>
    <lineage>
        <taxon>Bacteria</taxon>
        <taxon>Pseudomonadati</taxon>
        <taxon>Bacteroidota</taxon>
        <taxon>Chitinophagia</taxon>
        <taxon>Chitinophagales</taxon>
        <taxon>Chitinophagaceae</taxon>
        <taxon>Chitinophaga</taxon>
    </lineage>
</organism>
<dbReference type="RefSeq" id="WP_073080101.1">
    <property type="nucleotide sequence ID" value="NZ_FRBL01000003.1"/>
</dbReference>
<sequence>MYFSNHRVLAGIALAIVILASSCGTTVHMTGTWKAQQAPNQGYHKILVASLSSNLGAKQTIETDVTAALQKKGIDAGRSLDMFPPNFDPKNEVSREEMAKKILAAGYTAVLTTSLVNKESDTRYVPGTPYAPYPAYGWYGSFWGYYGYMYGSLYSPGYYTTDKTYFLESNLYDLSKDGVLIWSGQSETVNPNSLASFGKAFSKTLTDAMQNAGLLDQR</sequence>
<reference evidence="2 3" key="1">
    <citation type="submission" date="2016-11" db="EMBL/GenBank/DDBJ databases">
        <authorList>
            <person name="Jaros S."/>
            <person name="Januszkiewicz K."/>
            <person name="Wedrychowicz H."/>
        </authorList>
    </citation>
    <scope>NUCLEOTIDE SEQUENCE [LARGE SCALE GENOMIC DNA]</scope>
    <source>
        <strain evidence="2 3">DSM 27406</strain>
    </source>
</reference>
<name>A0A1M7ALF5_9BACT</name>
<feature type="chain" id="PRO_5012002885" description="DUF4136 domain-containing protein" evidence="1">
    <location>
        <begin position="30"/>
        <end position="218"/>
    </location>
</feature>
<gene>
    <name evidence="2" type="ORF">SAMN05444266_103324</name>
</gene>
<evidence type="ECO:0000256" key="1">
    <source>
        <dbReference type="SAM" id="SignalP"/>
    </source>
</evidence>
<dbReference type="Proteomes" id="UP000184420">
    <property type="component" value="Unassembled WGS sequence"/>
</dbReference>
<dbReference type="Gene3D" id="3.30.160.670">
    <property type="match status" value="1"/>
</dbReference>
<protein>
    <recommendedName>
        <fullName evidence="4">DUF4136 domain-containing protein</fullName>
    </recommendedName>
</protein>
<proteinExistence type="predicted"/>
<dbReference type="AlphaFoldDB" id="A0A1M7ALF5"/>
<evidence type="ECO:0000313" key="2">
    <source>
        <dbReference type="EMBL" id="SHL43336.1"/>
    </source>
</evidence>
<feature type="signal peptide" evidence="1">
    <location>
        <begin position="1"/>
        <end position="29"/>
    </location>
</feature>
<evidence type="ECO:0000313" key="3">
    <source>
        <dbReference type="Proteomes" id="UP000184420"/>
    </source>
</evidence>
<accession>A0A1M7ALF5</accession>